<protein>
    <submittedName>
        <fullName evidence="4">EpsE</fullName>
    </submittedName>
</protein>
<evidence type="ECO:0000313" key="4">
    <source>
        <dbReference type="EMBL" id="QOW37973.1"/>
    </source>
</evidence>
<organism evidence="4">
    <name type="scientific">Leuconostoc mesenteroides</name>
    <dbReference type="NCBI Taxonomy" id="1245"/>
    <lineage>
        <taxon>Bacteria</taxon>
        <taxon>Bacillati</taxon>
        <taxon>Bacillota</taxon>
        <taxon>Bacilli</taxon>
        <taxon>Lactobacillales</taxon>
        <taxon>Lactobacillaceae</taxon>
        <taxon>Leuconostoc</taxon>
    </lineage>
</organism>
<feature type="transmembrane region" description="Helical" evidence="2">
    <location>
        <begin position="20"/>
        <end position="41"/>
    </location>
</feature>
<name>A0A7S6VG05_LEUME</name>
<dbReference type="PANTHER" id="PTHR30576">
    <property type="entry name" value="COLANIC BIOSYNTHESIS UDP-GLUCOSE LIPID CARRIER TRANSFERASE"/>
    <property type="match status" value="1"/>
</dbReference>
<proteinExistence type="inferred from homology"/>
<sequence>MGDGRELLVYRKVVKRLLDLLLAIPMLIILLIPLIIVGMIIKLTSEGPVLFIQERYGRNSKPFALYKFRSMTNKAPVKANSDFEDITSYVTPFGMLIRKTSVDELPQL</sequence>
<dbReference type="InterPro" id="IPR003362">
    <property type="entry name" value="Bact_transf"/>
</dbReference>
<keyword evidence="2" id="KW-1133">Transmembrane helix</keyword>
<dbReference type="PANTHER" id="PTHR30576:SF0">
    <property type="entry name" value="UNDECAPRENYL-PHOSPHATE N-ACETYLGALACTOSAMINYL 1-PHOSPHATE TRANSFERASE-RELATED"/>
    <property type="match status" value="1"/>
</dbReference>
<evidence type="ECO:0000256" key="1">
    <source>
        <dbReference type="ARBA" id="ARBA00006464"/>
    </source>
</evidence>
<accession>A0A7S6VG05</accession>
<keyword evidence="2" id="KW-0472">Membrane</keyword>
<evidence type="ECO:0000256" key="2">
    <source>
        <dbReference type="SAM" id="Phobius"/>
    </source>
</evidence>
<dbReference type="AlphaFoldDB" id="A0A7S6VG05"/>
<dbReference type="Pfam" id="PF02397">
    <property type="entry name" value="Bac_transf"/>
    <property type="match status" value="1"/>
</dbReference>
<evidence type="ECO:0000259" key="3">
    <source>
        <dbReference type="Pfam" id="PF02397"/>
    </source>
</evidence>
<dbReference type="GO" id="GO:0016780">
    <property type="term" value="F:phosphotransferase activity, for other substituted phosphate groups"/>
    <property type="evidence" value="ECO:0007669"/>
    <property type="project" value="TreeGrafter"/>
</dbReference>
<feature type="domain" description="Bacterial sugar transferase" evidence="3">
    <location>
        <begin position="15"/>
        <end position="108"/>
    </location>
</feature>
<dbReference type="EMBL" id="MT799692">
    <property type="protein sequence ID" value="QOW37973.1"/>
    <property type="molecule type" value="Genomic_DNA"/>
</dbReference>
<reference evidence="4" key="1">
    <citation type="journal article" date="2020" name="FEMS Microbiol. Lett.">
        <title>Screening for texturing Leuconostoc and genomics behind polysaccharide production.</title>
        <authorList>
            <person name="Poulsen V.K."/>
            <person name="Koza A."/>
            <person name="Al-Nakeeb K."/>
            <person name="Oeregaard G."/>
        </authorList>
    </citation>
    <scope>NUCLEOTIDE SEQUENCE</scope>
    <source>
        <strain evidence="4">Ln6</strain>
    </source>
</reference>
<keyword evidence="2" id="KW-0812">Transmembrane</keyword>
<comment type="similarity">
    <text evidence="1">Belongs to the bacterial sugar transferase family.</text>
</comment>